<dbReference type="Proteomes" id="UP000507470">
    <property type="component" value="Unassembled WGS sequence"/>
</dbReference>
<proteinExistence type="predicted"/>
<evidence type="ECO:0000313" key="1">
    <source>
        <dbReference type="EMBL" id="CAC5383847.1"/>
    </source>
</evidence>
<evidence type="ECO:0000313" key="2">
    <source>
        <dbReference type="Proteomes" id="UP000507470"/>
    </source>
</evidence>
<accession>A0A6J8BNK0</accession>
<dbReference type="EMBL" id="CACVKT020003448">
    <property type="protein sequence ID" value="CAC5383847.1"/>
    <property type="molecule type" value="Genomic_DNA"/>
</dbReference>
<protein>
    <submittedName>
        <fullName evidence="1">Uncharacterized protein</fullName>
    </submittedName>
</protein>
<gene>
    <name evidence="1" type="ORF">MCOR_19548</name>
</gene>
<organism evidence="1 2">
    <name type="scientific">Mytilus coruscus</name>
    <name type="common">Sea mussel</name>
    <dbReference type="NCBI Taxonomy" id="42192"/>
    <lineage>
        <taxon>Eukaryota</taxon>
        <taxon>Metazoa</taxon>
        <taxon>Spiralia</taxon>
        <taxon>Lophotrochozoa</taxon>
        <taxon>Mollusca</taxon>
        <taxon>Bivalvia</taxon>
        <taxon>Autobranchia</taxon>
        <taxon>Pteriomorphia</taxon>
        <taxon>Mytilida</taxon>
        <taxon>Mytiloidea</taxon>
        <taxon>Mytilidae</taxon>
        <taxon>Mytilinae</taxon>
        <taxon>Mytilus</taxon>
    </lineage>
</organism>
<sequence>MNISEITLFGKSFKRTNNVGLSTELCVIPMITFLQLDLDPLTCTTIETVFNIGLSHLVRSYRKRSAVNVIRGSLGDEIAIRQEMVEQPYIEIYNEIDEQLVVEDNNESRLTLLFRNSSATLNNEINSSHDNRSSYLDPYFEVAEPKNHSSLKESDSSYSSNFGLVNPDNTGYLNHRENLKNHSKFFCLLGCSDFTEK</sequence>
<name>A0A6J8BNK0_MYTCO</name>
<dbReference type="AlphaFoldDB" id="A0A6J8BNK0"/>
<keyword evidence="2" id="KW-1185">Reference proteome</keyword>
<reference evidence="1 2" key="1">
    <citation type="submission" date="2020-06" db="EMBL/GenBank/DDBJ databases">
        <authorList>
            <person name="Li R."/>
            <person name="Bekaert M."/>
        </authorList>
    </citation>
    <scope>NUCLEOTIDE SEQUENCE [LARGE SCALE GENOMIC DNA]</scope>
    <source>
        <strain evidence="2">wild</strain>
    </source>
</reference>